<evidence type="ECO:0000256" key="1">
    <source>
        <dbReference type="SAM" id="MobiDB-lite"/>
    </source>
</evidence>
<reference evidence="3" key="1">
    <citation type="submission" date="2018-05" db="EMBL/GenBank/DDBJ databases">
        <title>Effector identification in a new, highly contiguous assembly of the strawberry crown rot pathogen Phytophthora cactorum.</title>
        <authorList>
            <person name="Armitage A.D."/>
            <person name="Nellist C.F."/>
            <person name="Bates H."/>
            <person name="Vickerstaff R.J."/>
            <person name="Harrison R.J."/>
        </authorList>
    </citation>
    <scope>NUCLEOTIDE SEQUENCE</scope>
    <source>
        <strain evidence="3">P421</strain>
    </source>
</reference>
<comment type="caution">
    <text evidence="3">The sequence shown here is derived from an EMBL/GenBank/DDBJ whole genome shotgun (WGS) entry which is preliminary data.</text>
</comment>
<organism evidence="3 4">
    <name type="scientific">Phytophthora cactorum</name>
    <dbReference type="NCBI Taxonomy" id="29920"/>
    <lineage>
        <taxon>Eukaryota</taxon>
        <taxon>Sar</taxon>
        <taxon>Stramenopiles</taxon>
        <taxon>Oomycota</taxon>
        <taxon>Peronosporomycetes</taxon>
        <taxon>Peronosporales</taxon>
        <taxon>Peronosporaceae</taxon>
        <taxon>Phytophthora</taxon>
    </lineage>
</organism>
<keyword evidence="2" id="KW-0812">Transmembrane</keyword>
<gene>
    <name evidence="3" type="ORF">PC129_g12642</name>
</gene>
<evidence type="ECO:0000256" key="2">
    <source>
        <dbReference type="SAM" id="Phobius"/>
    </source>
</evidence>
<keyword evidence="2" id="KW-0472">Membrane</keyword>
<evidence type="ECO:0000313" key="4">
    <source>
        <dbReference type="Proteomes" id="UP000760860"/>
    </source>
</evidence>
<keyword evidence="2" id="KW-1133">Transmembrane helix</keyword>
<dbReference type="EMBL" id="RCMV01000480">
    <property type="protein sequence ID" value="KAG3216502.1"/>
    <property type="molecule type" value="Genomic_DNA"/>
</dbReference>
<accession>A0A8T1HZU7</accession>
<dbReference type="Proteomes" id="UP000760860">
    <property type="component" value="Unassembled WGS sequence"/>
</dbReference>
<feature type="transmembrane region" description="Helical" evidence="2">
    <location>
        <begin position="97"/>
        <end position="120"/>
    </location>
</feature>
<proteinExistence type="predicted"/>
<evidence type="ECO:0000313" key="3">
    <source>
        <dbReference type="EMBL" id="KAG3216502.1"/>
    </source>
</evidence>
<feature type="compositionally biased region" description="Basic and acidic residues" evidence="1">
    <location>
        <begin position="33"/>
        <end position="66"/>
    </location>
</feature>
<sequence>MQERVQDVERRSAKEATAYDEVDVVVAALDAGRRTRREQQSREARAELERQQQLRNSQGDDRRGGGTDHTSGFRRTHCQSAKEIVSRARGTLIDGSISLVLVSFALELVVSAYVGISLVLKFEHMRFSLERT</sequence>
<protein>
    <submittedName>
        <fullName evidence="3">Uncharacterized protein</fullName>
    </submittedName>
</protein>
<name>A0A8T1HZU7_9STRA</name>
<dbReference type="AlphaFoldDB" id="A0A8T1HZU7"/>
<feature type="region of interest" description="Disordered" evidence="1">
    <location>
        <begin position="33"/>
        <end position="78"/>
    </location>
</feature>